<dbReference type="NCBIfam" id="TIGR03167">
    <property type="entry name" value="tRNA_sel_U_synt"/>
    <property type="match status" value="1"/>
</dbReference>
<sequence>MIRSITINDFIGLKENIPLIDVRTPAEFLQGHIPGAFSVPLFNDEERVKVGTTYKQLGREQAILLGFDLTGSKWSGFIKQALQIAPDKKISVHCWRGGMRSGAMAWALDLYGFEVYLIQGGYKKYRNWVHLQFENNYMLTIVGGMTGSGKTKLLHELRLGGQQVIDLEDLAQHQGSTYGTMNKMVQPTQEQFENNLANDLKSMNSEQRIWAEDESLTIGKRSIPNAFWHQMRNAVMIDIQVDLEHRVATLTKEYGGLDKTFLIECTERIRKRLGPAQTKNAINAIREGPMEEFIRLALVYYDKTYRTGLLKRDVDKVYTLTIDPEDLPASTASILNFVSNIQSAKHNGHYTG</sequence>
<dbReference type="InterPro" id="IPR016130">
    <property type="entry name" value="Tyr_Pase_AS"/>
</dbReference>
<dbReference type="InterPro" id="IPR017582">
    <property type="entry name" value="SelU"/>
</dbReference>
<reference evidence="3 4" key="1">
    <citation type="submission" date="2019-01" db="EMBL/GenBank/DDBJ databases">
        <title>Mucilaginibacter antarcticum sp. nov., isolated from antarctic soil.</title>
        <authorList>
            <person name="Yan Y.-Q."/>
            <person name="Du Z.-J."/>
        </authorList>
    </citation>
    <scope>NUCLEOTIDE SEQUENCE [LARGE SCALE GENOMIC DNA]</scope>
    <source>
        <strain evidence="3 4">F01003</strain>
    </source>
</reference>
<dbReference type="Gene3D" id="3.40.250.10">
    <property type="entry name" value="Rhodanese-like domain"/>
    <property type="match status" value="1"/>
</dbReference>
<organism evidence="3 4">
    <name type="scientific">Mucilaginibacter gilvus</name>
    <dbReference type="NCBI Taxonomy" id="2305909"/>
    <lineage>
        <taxon>Bacteria</taxon>
        <taxon>Pseudomonadati</taxon>
        <taxon>Bacteroidota</taxon>
        <taxon>Sphingobacteriia</taxon>
        <taxon>Sphingobacteriales</taxon>
        <taxon>Sphingobacteriaceae</taxon>
        <taxon>Mucilaginibacter</taxon>
    </lineage>
</organism>
<name>A0A3S3UKJ7_9SPHI</name>
<keyword evidence="4" id="KW-1185">Reference proteome</keyword>
<dbReference type="Pfam" id="PF00581">
    <property type="entry name" value="Rhodanese"/>
    <property type="match status" value="1"/>
</dbReference>
<evidence type="ECO:0000256" key="1">
    <source>
        <dbReference type="ARBA" id="ARBA00023266"/>
    </source>
</evidence>
<dbReference type="PROSITE" id="PS50206">
    <property type="entry name" value="RHODANESE_3"/>
    <property type="match status" value="1"/>
</dbReference>
<feature type="domain" description="Rhodanese" evidence="2">
    <location>
        <begin position="13"/>
        <end position="134"/>
    </location>
</feature>
<comment type="caution">
    <text evidence="3">The sequence shown here is derived from an EMBL/GenBank/DDBJ whole genome shotgun (WGS) entry which is preliminary data.</text>
</comment>
<dbReference type="GO" id="GO:0043828">
    <property type="term" value="F:tRNA 2-selenouridine synthase activity"/>
    <property type="evidence" value="ECO:0007669"/>
    <property type="project" value="InterPro"/>
</dbReference>
<dbReference type="InterPro" id="IPR036873">
    <property type="entry name" value="Rhodanese-like_dom_sf"/>
</dbReference>
<dbReference type="AlphaFoldDB" id="A0A3S3UKJ7"/>
<dbReference type="GO" id="GO:0002098">
    <property type="term" value="P:tRNA wobble uridine modification"/>
    <property type="evidence" value="ECO:0007669"/>
    <property type="project" value="InterPro"/>
</dbReference>
<protein>
    <submittedName>
        <fullName evidence="3">tRNA 2-selenouridine(34) synthase MnmH</fullName>
    </submittedName>
</protein>
<dbReference type="RefSeq" id="WP_128535607.1">
    <property type="nucleotide sequence ID" value="NZ_SBIW01000009.1"/>
</dbReference>
<dbReference type="SUPFAM" id="SSF52821">
    <property type="entry name" value="Rhodanese/Cell cycle control phosphatase"/>
    <property type="match status" value="1"/>
</dbReference>
<dbReference type="SMART" id="SM00450">
    <property type="entry name" value="RHOD"/>
    <property type="match status" value="1"/>
</dbReference>
<evidence type="ECO:0000313" key="4">
    <source>
        <dbReference type="Proteomes" id="UP000286701"/>
    </source>
</evidence>
<accession>A0A3S3UKJ7</accession>
<dbReference type="InterPro" id="IPR058840">
    <property type="entry name" value="AAA_SelU"/>
</dbReference>
<dbReference type="PANTHER" id="PTHR30401:SF0">
    <property type="entry name" value="TRNA 2-SELENOURIDINE SYNTHASE"/>
    <property type="match status" value="1"/>
</dbReference>
<proteinExistence type="predicted"/>
<evidence type="ECO:0000259" key="2">
    <source>
        <dbReference type="PROSITE" id="PS50206"/>
    </source>
</evidence>
<gene>
    <name evidence="3" type="primary">mnmH</name>
    <name evidence="3" type="ORF">EPL05_19140</name>
</gene>
<dbReference type="EMBL" id="SBIW01000009">
    <property type="protein sequence ID" value="RWY48561.1"/>
    <property type="molecule type" value="Genomic_DNA"/>
</dbReference>
<dbReference type="PANTHER" id="PTHR30401">
    <property type="entry name" value="TRNA 2-SELENOURIDINE SYNTHASE"/>
    <property type="match status" value="1"/>
</dbReference>
<dbReference type="Proteomes" id="UP000286701">
    <property type="component" value="Unassembled WGS sequence"/>
</dbReference>
<keyword evidence="1" id="KW-0711">Selenium</keyword>
<dbReference type="Pfam" id="PF26341">
    <property type="entry name" value="AAA_SelU"/>
    <property type="match status" value="1"/>
</dbReference>
<dbReference type="OrthoDB" id="9808735at2"/>
<evidence type="ECO:0000313" key="3">
    <source>
        <dbReference type="EMBL" id="RWY48561.1"/>
    </source>
</evidence>
<dbReference type="PROSITE" id="PS00383">
    <property type="entry name" value="TYR_PHOSPHATASE_1"/>
    <property type="match status" value="1"/>
</dbReference>
<dbReference type="InterPro" id="IPR001763">
    <property type="entry name" value="Rhodanese-like_dom"/>
</dbReference>
<dbReference type="NCBIfam" id="NF008750">
    <property type="entry name" value="PRK11784.1-2"/>
    <property type="match status" value="1"/>
</dbReference>